<dbReference type="Gene3D" id="2.160.10.10">
    <property type="entry name" value="Hexapeptide repeat proteins"/>
    <property type="match status" value="1"/>
</dbReference>
<name>A0A9X1L7I0_9FLAO</name>
<keyword evidence="2" id="KW-1185">Reference proteome</keyword>
<evidence type="ECO:0000313" key="2">
    <source>
        <dbReference type="Proteomes" id="UP001139286"/>
    </source>
</evidence>
<proteinExistence type="predicted"/>
<reference evidence="1" key="1">
    <citation type="submission" date="2021-10" db="EMBL/GenBank/DDBJ databases">
        <title>Tamlana sargassums sp. nov., and Tamlana laminarinivorans sp. nov., two new bacteria isolated from the brown alga.</title>
        <authorList>
            <person name="Li J."/>
        </authorList>
    </citation>
    <scope>NUCLEOTIDE SEQUENCE</scope>
    <source>
        <strain evidence="1">62-3</strain>
    </source>
</reference>
<organism evidence="1 2">
    <name type="scientific">Neotamlana sargassicola</name>
    <dbReference type="NCBI Taxonomy" id="2883125"/>
    <lineage>
        <taxon>Bacteria</taxon>
        <taxon>Pseudomonadati</taxon>
        <taxon>Bacteroidota</taxon>
        <taxon>Flavobacteriia</taxon>
        <taxon>Flavobacteriales</taxon>
        <taxon>Flavobacteriaceae</taxon>
        <taxon>Neotamlana</taxon>
    </lineage>
</organism>
<comment type="caution">
    <text evidence="1">The sequence shown here is derived from an EMBL/GenBank/DDBJ whole genome shotgun (WGS) entry which is preliminary data.</text>
</comment>
<dbReference type="GO" id="GO:0016740">
    <property type="term" value="F:transferase activity"/>
    <property type="evidence" value="ECO:0007669"/>
    <property type="project" value="UniProtKB-KW"/>
</dbReference>
<dbReference type="AlphaFoldDB" id="A0A9X1L7I0"/>
<dbReference type="Proteomes" id="UP001139286">
    <property type="component" value="Unassembled WGS sequence"/>
</dbReference>
<protein>
    <submittedName>
        <fullName evidence="1">Transferase</fullName>
    </submittedName>
</protein>
<dbReference type="EMBL" id="JAJAPX010000004">
    <property type="protein sequence ID" value="MCB4808896.1"/>
    <property type="molecule type" value="Genomic_DNA"/>
</dbReference>
<keyword evidence="1" id="KW-0808">Transferase</keyword>
<accession>A0A9X1L7I0</accession>
<sequence length="218" mass="24036">MFPLGVAKKLPVVIYGPIKITDLSGDVIIEAPIKTGMIGIGQSYEKNKANCGLTEINVKGKLVFKDYCQLGKDVFLFVGAKATCKFGDMSSVASKGKIICTNRIELGDYARLGSECQIIDTNFHEMIDLETGENIPMTQPIEIGDFNFISNRVTIMKGTKTSTNTSIASNTLCTKDYTNLGSNVLLGGIPAKLLKRNIRRNWEGEQQRMDKNLKIKNF</sequence>
<gene>
    <name evidence="1" type="ORF">LG651_11595</name>
</gene>
<dbReference type="InterPro" id="IPR011004">
    <property type="entry name" value="Trimer_LpxA-like_sf"/>
</dbReference>
<dbReference type="SUPFAM" id="SSF51161">
    <property type="entry name" value="Trimeric LpxA-like enzymes"/>
    <property type="match status" value="1"/>
</dbReference>
<evidence type="ECO:0000313" key="1">
    <source>
        <dbReference type="EMBL" id="MCB4808896.1"/>
    </source>
</evidence>